<organism evidence="1">
    <name type="scientific">Ectopseudomonas oleovorans</name>
    <name type="common">Pseudomonas oleovorans</name>
    <dbReference type="NCBI Taxonomy" id="301"/>
    <lineage>
        <taxon>Bacteria</taxon>
        <taxon>Pseudomonadati</taxon>
        <taxon>Pseudomonadota</taxon>
        <taxon>Gammaproteobacteria</taxon>
        <taxon>Pseudomonadales</taxon>
        <taxon>Pseudomonadaceae</taxon>
        <taxon>Ectopseudomonas</taxon>
    </lineage>
</organism>
<evidence type="ECO:0000313" key="1">
    <source>
        <dbReference type="EMBL" id="VDN64671.1"/>
    </source>
</evidence>
<protein>
    <submittedName>
        <fullName evidence="1">Uncharacterized protein</fullName>
    </submittedName>
</protein>
<dbReference type="EMBL" id="LR130779">
    <property type="protein sequence ID" value="VDN64671.1"/>
    <property type="molecule type" value="Genomic_DNA"/>
</dbReference>
<dbReference type="AlphaFoldDB" id="A0A653B936"/>
<name>A0A653B936_ECTOL</name>
<gene>
    <name evidence="1" type="ORF">POT9AD_3696</name>
</gene>
<proteinExistence type="predicted"/>
<accession>A0A653B936</accession>
<reference evidence="1" key="1">
    <citation type="submission" date="2018-11" db="EMBL/GenBank/DDBJ databases">
        <authorList>
            <consortium name="Genoscope - CEA"/>
            <person name="William W."/>
        </authorList>
    </citation>
    <scope>NUCLEOTIDE SEQUENCE [LARGE SCALE GENOMIC DNA]</scope>
    <source>
        <strain evidence="1">T9AD</strain>
    </source>
</reference>
<sequence>MVRAGRGVAFRPGIHSLQANAVMRMLLAVLVRAEDERRDALPEDAQVAITCALQGNSGRSELIP</sequence>